<accession>A0ABS0D236</accession>
<keyword evidence="2" id="KW-1185">Reference proteome</keyword>
<evidence type="ECO:0000313" key="1">
    <source>
        <dbReference type="EMBL" id="MBF6301184.1"/>
    </source>
</evidence>
<evidence type="ECO:0000313" key="2">
    <source>
        <dbReference type="Proteomes" id="UP000702209"/>
    </source>
</evidence>
<comment type="caution">
    <text evidence="1">The sequence shown here is derived from an EMBL/GenBank/DDBJ whole genome shotgun (WGS) entry which is preliminary data.</text>
</comment>
<dbReference type="Proteomes" id="UP000702209">
    <property type="component" value="Unassembled WGS sequence"/>
</dbReference>
<dbReference type="EMBL" id="JADLQX010000024">
    <property type="protein sequence ID" value="MBF6301184.1"/>
    <property type="molecule type" value="Genomic_DNA"/>
</dbReference>
<gene>
    <name evidence="1" type="ORF">IU459_27100</name>
</gene>
<name>A0ABS0D236_9NOCA</name>
<protein>
    <submittedName>
        <fullName evidence="1">Uncharacterized protein</fullName>
    </submittedName>
</protein>
<reference evidence="1 2" key="1">
    <citation type="submission" date="2020-10" db="EMBL/GenBank/DDBJ databases">
        <title>Identification of Nocardia species via Next-generation sequencing and recognition of intraspecies genetic diversity.</title>
        <authorList>
            <person name="Li P."/>
            <person name="Li P."/>
            <person name="Lu B."/>
        </authorList>
    </citation>
    <scope>NUCLEOTIDE SEQUENCE [LARGE SCALE GENOMIC DNA]</scope>
    <source>
        <strain evidence="1 2">BJ06-0157</strain>
    </source>
</reference>
<dbReference type="RefSeq" id="WP_195132411.1">
    <property type="nucleotide sequence ID" value="NZ_JADLQX010000024.1"/>
</dbReference>
<proteinExistence type="predicted"/>
<organism evidence="1 2">
    <name type="scientific">Nocardia amamiensis</name>
    <dbReference type="NCBI Taxonomy" id="404578"/>
    <lineage>
        <taxon>Bacteria</taxon>
        <taxon>Bacillati</taxon>
        <taxon>Actinomycetota</taxon>
        <taxon>Actinomycetes</taxon>
        <taxon>Mycobacteriales</taxon>
        <taxon>Nocardiaceae</taxon>
        <taxon>Nocardia</taxon>
    </lineage>
</organism>
<sequence length="45" mass="4867">MDLPTLANAAAEIVRAAVDSLLHHPIGHAPMLKAIPLRILMAVQW</sequence>